<evidence type="ECO:0000256" key="8">
    <source>
        <dbReference type="ARBA" id="ARBA00023239"/>
    </source>
</evidence>
<dbReference type="Proteomes" id="UP000007796">
    <property type="component" value="Unassembled WGS sequence"/>
</dbReference>
<organism evidence="17">
    <name type="scientific">Grosmannia clavigera (strain kw1407 / UAMH 11150)</name>
    <name type="common">Blue stain fungus</name>
    <name type="synonym">Graphiocladiella clavigera</name>
    <dbReference type="NCBI Taxonomy" id="655863"/>
    <lineage>
        <taxon>Eukaryota</taxon>
        <taxon>Fungi</taxon>
        <taxon>Dikarya</taxon>
        <taxon>Ascomycota</taxon>
        <taxon>Pezizomycotina</taxon>
        <taxon>Sordariomycetes</taxon>
        <taxon>Sordariomycetidae</taxon>
        <taxon>Ophiostomatales</taxon>
        <taxon>Ophiostomataceae</taxon>
        <taxon>Leptographium</taxon>
    </lineage>
</organism>
<keyword evidence="5 12" id="KW-0479">Metal-binding</keyword>
<evidence type="ECO:0000256" key="6">
    <source>
        <dbReference type="ARBA" id="ARBA00022793"/>
    </source>
</evidence>
<evidence type="ECO:0000256" key="5">
    <source>
        <dbReference type="ARBA" id="ARBA00022723"/>
    </source>
</evidence>
<evidence type="ECO:0000256" key="12">
    <source>
        <dbReference type="HAMAP-Rule" id="MF_03196"/>
    </source>
</evidence>
<dbReference type="HAMAP" id="MF_01983">
    <property type="entry name" value="UbiD_FDC"/>
    <property type="match status" value="1"/>
</dbReference>
<dbReference type="GeneID" id="25981897"/>
<dbReference type="Pfam" id="PF20695">
    <property type="entry name" value="UbiD_N"/>
    <property type="match status" value="1"/>
</dbReference>
<dbReference type="GO" id="GO:0033494">
    <property type="term" value="P:ferulate metabolic process"/>
    <property type="evidence" value="ECO:0007669"/>
    <property type="project" value="UniProtKB-UniRule"/>
</dbReference>
<feature type="domain" description="3-octaprenyl-4-hydroxybenzoate carboxy-lyase-like N-terminal" evidence="14">
    <location>
        <begin position="15"/>
        <end position="104"/>
    </location>
</feature>
<feature type="binding site" evidence="12">
    <location>
        <position position="193"/>
    </location>
    <ligand>
        <name>Mn(2+)</name>
        <dbReference type="ChEBI" id="CHEBI:29035"/>
    </ligand>
</feature>
<dbReference type="GO" id="GO:0046281">
    <property type="term" value="P:cinnamic acid catabolic process"/>
    <property type="evidence" value="ECO:0007669"/>
    <property type="project" value="UniProtKB-UniRule"/>
</dbReference>
<accession>F0XKQ3</accession>
<dbReference type="Pfam" id="PF20696">
    <property type="entry name" value="UbiD_C"/>
    <property type="match status" value="1"/>
</dbReference>
<dbReference type="STRING" id="655863.F0XKQ3"/>
<dbReference type="GO" id="GO:0005737">
    <property type="term" value="C:cytoplasm"/>
    <property type="evidence" value="ECO:0007669"/>
    <property type="project" value="UniProtKB-SubCell"/>
</dbReference>
<dbReference type="FunFam" id="3.40.1670.10:FF:000004">
    <property type="entry name" value="Ferulic acid decarboxylase 1"/>
    <property type="match status" value="1"/>
</dbReference>
<reference evidence="16 17" key="1">
    <citation type="journal article" date="2011" name="Proc. Natl. Acad. Sci. U.S.A.">
        <title>Genome and transcriptome analyses of the mountain pine beetle-fungal symbiont Grosmannia clavigera, a lodgepole pine pathogen.</title>
        <authorList>
            <person name="DiGuistini S."/>
            <person name="Wang Y."/>
            <person name="Liao N.Y."/>
            <person name="Taylor G."/>
            <person name="Tanguay P."/>
            <person name="Feau N."/>
            <person name="Henrissat B."/>
            <person name="Chan S.K."/>
            <person name="Hesse-Orce U."/>
            <person name="Alamouti S.M."/>
            <person name="Tsui C.K.M."/>
            <person name="Docking R.T."/>
            <person name="Levasseur A."/>
            <person name="Haridas S."/>
            <person name="Robertson G."/>
            <person name="Birol I."/>
            <person name="Holt R.A."/>
            <person name="Marra M.A."/>
            <person name="Hamelin R.C."/>
            <person name="Hirst M."/>
            <person name="Jones S.J.M."/>
            <person name="Bohlmann J."/>
            <person name="Breuil C."/>
        </authorList>
    </citation>
    <scope>NUCLEOTIDE SEQUENCE [LARGE SCALE GENOMIC DNA]</scope>
    <source>
        <strain evidence="17">kw1407 / UAMH 11150</strain>
    </source>
</reference>
<evidence type="ECO:0000313" key="17">
    <source>
        <dbReference type="Proteomes" id="UP000007796"/>
    </source>
</evidence>
<feature type="binding site" evidence="12">
    <location>
        <position position="371"/>
    </location>
    <ligand>
        <name>prenylated FMN</name>
        <dbReference type="ChEBI" id="CHEBI:87746"/>
    </ligand>
</feature>
<dbReference type="OrthoDB" id="4878259at2759"/>
<comment type="cofactor">
    <cofactor evidence="1 12">
        <name>Mn(2+)</name>
        <dbReference type="ChEBI" id="CHEBI:29035"/>
    </cofactor>
</comment>
<dbReference type="InParanoid" id="F0XKQ3"/>
<feature type="binding site" evidence="12">
    <location>
        <position position="234"/>
    </location>
    <ligand>
        <name>Mn(2+)</name>
        <dbReference type="ChEBI" id="CHEBI:29035"/>
    </ligand>
</feature>
<dbReference type="Pfam" id="PF01977">
    <property type="entry name" value="UbiD"/>
    <property type="match status" value="1"/>
</dbReference>
<evidence type="ECO:0000256" key="4">
    <source>
        <dbReference type="ARBA" id="ARBA00022643"/>
    </source>
</evidence>
<dbReference type="InterPro" id="IPR048304">
    <property type="entry name" value="UbiD_Rift_dom"/>
</dbReference>
<dbReference type="NCBIfam" id="TIGR00148">
    <property type="entry name" value="UbiD family decarboxylase"/>
    <property type="match status" value="1"/>
</dbReference>
<dbReference type="HOGENOM" id="CLU_023348_0_0_1"/>
<feature type="binding site" evidence="12">
    <location>
        <position position="234"/>
    </location>
    <ligand>
        <name>prenylated FMN</name>
        <dbReference type="ChEBI" id="CHEBI:87746"/>
    </ligand>
</feature>
<dbReference type="InterPro" id="IPR049383">
    <property type="entry name" value="UbiD-like_N"/>
</dbReference>
<evidence type="ECO:0000259" key="15">
    <source>
        <dbReference type="Pfam" id="PF20696"/>
    </source>
</evidence>
<feature type="binding site" evidence="12">
    <location>
        <position position="170"/>
    </location>
    <ligand>
        <name>Mn(2+)</name>
        <dbReference type="ChEBI" id="CHEBI:29035"/>
    </ligand>
</feature>
<keyword evidence="17" id="KW-1185">Reference proteome</keyword>
<comment type="catalytic activity">
    <reaction evidence="12">
        <text>(E)-ferulate + H(+) = 2-methoxy-4-vinylphenol + CO2</text>
        <dbReference type="Rhea" id="RHEA:33807"/>
        <dbReference type="ChEBI" id="CHEBI:15378"/>
        <dbReference type="ChEBI" id="CHEBI:16526"/>
        <dbReference type="ChEBI" id="CHEBI:29749"/>
        <dbReference type="ChEBI" id="CHEBI:42438"/>
        <dbReference type="EC" id="4.1.1.102"/>
    </reaction>
</comment>
<keyword evidence="7 12" id="KW-0464">Manganese</keyword>
<evidence type="ECO:0000256" key="9">
    <source>
        <dbReference type="ARBA" id="ARBA00051594"/>
    </source>
</evidence>
<dbReference type="AlphaFoldDB" id="F0XKQ3"/>
<dbReference type="GO" id="GO:0046872">
    <property type="term" value="F:metal ion binding"/>
    <property type="evidence" value="ECO:0007669"/>
    <property type="project" value="UniProtKB-KW"/>
</dbReference>
<dbReference type="EMBL" id="GL629788">
    <property type="protein sequence ID" value="EFX01795.1"/>
    <property type="molecule type" value="Genomic_DNA"/>
</dbReference>
<dbReference type="SUPFAM" id="SSF143968">
    <property type="entry name" value="UbiD C-terminal domain-like"/>
    <property type="match status" value="1"/>
</dbReference>
<dbReference type="SUPFAM" id="SSF50475">
    <property type="entry name" value="FMN-binding split barrel"/>
    <property type="match status" value="1"/>
</dbReference>
<keyword evidence="8 12" id="KW-0456">Lyase</keyword>
<feature type="binding site" evidence="12">
    <location>
        <begin position="192"/>
        <end position="193"/>
    </location>
    <ligand>
        <name>prenylated FMN</name>
        <dbReference type="ChEBI" id="CHEBI:87746"/>
    </ligand>
</feature>
<sequence length="482" mass="52704">MSPNALPSMDFRTFVDALKADGDIVEINEECDPFLEVSAIIRRVVESDEKAPLFNNVKGQNENGLWRILGGPNSLRSDPATRYGRVARHLNLPPTASMKDILGALTAAKSRPPIPPTVVETGPCKEYKLTGDQIDLNALPSPQLHKGDGGKYVQTYGMHIVQSPDGTWTNWSIARAMVNDKNSLAGLVALPQHIAQIREMWKAKGQDMPWALAFGVPPAAIMAASMPLPDGVSEAEYVGSLVGASLEVVKCESNGLYVPANSEIVFEGTCSVTEMVPEGPFGEMHGKDAIMPVSSCGRLTDETHTMIGPLAAVEIGFLLKSNDFPVKEVFAPFESQATWVAIQIDGEKLRALKTDAETFARKVGDLVFRNKAGATIHRLLLVGDDIDVYNFKDVIWAYTTRCRPGMDEYYFEDVLGFALIPYMLHGNGPAWRGGKAVSDCLLPSEYKNGPDWETADFAHSFPIEIQERVNSRWEALGFGCSK</sequence>
<comment type="similarity">
    <text evidence="12">Belongs to the UbiD family. UbiD-like/FDC subfamily.</text>
</comment>
<comment type="subcellular location">
    <subcellularLocation>
        <location evidence="12">Cytoplasm</location>
    </subcellularLocation>
</comment>
<dbReference type="eggNOG" id="ENOG502QR5I">
    <property type="taxonomic scope" value="Eukaryota"/>
</dbReference>
<evidence type="ECO:0000256" key="11">
    <source>
        <dbReference type="ARBA" id="ARBA00072003"/>
    </source>
</evidence>
<feature type="domain" description="3-octaprenyl-4-hydroxybenzoate carboxy-lyase-like C-terminal" evidence="15">
    <location>
        <begin position="304"/>
        <end position="440"/>
    </location>
</feature>
<evidence type="ECO:0000313" key="16">
    <source>
        <dbReference type="EMBL" id="EFX01795.1"/>
    </source>
</evidence>
<comment type="function">
    <text evidence="12">Catalyzes the reversible decarboxylation of aromatic carboxylic acids like ferulic acid, p-coumaric acid or cinnamic acid, producing the corresponding vinyl derivatives 4-vinylphenol, 4-vinylguaiacol, and styrene, respectively, which play the role of aroma metabolites.</text>
</comment>
<feature type="active site" description="Proton donor" evidence="12">
    <location>
        <position position="283"/>
    </location>
</feature>
<protein>
    <recommendedName>
        <fullName evidence="11 12">Ferulic acid decarboxylase 1</fullName>
        <ecNumber evidence="10 12">4.1.1.102</ecNumber>
    </recommendedName>
    <alternativeName>
        <fullName evidence="12">Phenacrylate decarboxylase</fullName>
    </alternativeName>
</protein>
<feature type="domain" description="3-octaprenyl-4-hydroxybenzoate carboxy-lyase-like Rift-related" evidence="13">
    <location>
        <begin position="120"/>
        <end position="286"/>
    </location>
</feature>
<keyword evidence="2 12" id="KW-0963">Cytoplasm</keyword>
<keyword evidence="6 12" id="KW-0210">Decarboxylase</keyword>
<dbReference type="GO" id="GO:0016831">
    <property type="term" value="F:carboxy-lyase activity"/>
    <property type="evidence" value="ECO:0007669"/>
    <property type="project" value="UniProtKB-UniRule"/>
</dbReference>
<dbReference type="InterPro" id="IPR049381">
    <property type="entry name" value="UbiD-like_C"/>
</dbReference>
<evidence type="ECO:0000256" key="3">
    <source>
        <dbReference type="ARBA" id="ARBA00022630"/>
    </source>
</evidence>
<dbReference type="EC" id="4.1.1.102" evidence="10 12"/>
<evidence type="ECO:0000256" key="2">
    <source>
        <dbReference type="ARBA" id="ARBA00022490"/>
    </source>
</evidence>
<evidence type="ECO:0000259" key="13">
    <source>
        <dbReference type="Pfam" id="PF01977"/>
    </source>
</evidence>
<comment type="cofactor">
    <cofactor evidence="12">
        <name>prenylated FMN</name>
        <dbReference type="ChEBI" id="CHEBI:87746"/>
    </cofactor>
    <text evidence="12">Binds 1 prenylated FMN per subunit.</text>
</comment>
<dbReference type="PANTHER" id="PTHR30108:SF17">
    <property type="entry name" value="FERULIC ACID DECARBOXYLASE 1"/>
    <property type="match status" value="1"/>
</dbReference>
<evidence type="ECO:0000256" key="7">
    <source>
        <dbReference type="ARBA" id="ARBA00023211"/>
    </source>
</evidence>
<evidence type="ECO:0000256" key="1">
    <source>
        <dbReference type="ARBA" id="ARBA00001936"/>
    </source>
</evidence>
<dbReference type="RefSeq" id="XP_014171277.1">
    <property type="nucleotide sequence ID" value="XM_014315802.1"/>
</dbReference>
<dbReference type="InterPro" id="IPR002830">
    <property type="entry name" value="UbiD"/>
</dbReference>
<gene>
    <name evidence="12" type="primary">FDC1</name>
    <name evidence="16" type="ORF">CMQ_8261</name>
</gene>
<comment type="catalytic activity">
    <reaction evidence="12">
        <text>(E)-4-coumarate + H(+) = 4-vinylphenol + CO2</text>
        <dbReference type="Rhea" id="RHEA:33227"/>
        <dbReference type="ChEBI" id="CHEBI:1883"/>
        <dbReference type="ChEBI" id="CHEBI:12876"/>
        <dbReference type="ChEBI" id="CHEBI:15378"/>
        <dbReference type="ChEBI" id="CHEBI:16526"/>
        <dbReference type="EC" id="4.1.1.102"/>
    </reaction>
</comment>
<keyword evidence="4" id="KW-0288">FMN</keyword>
<dbReference type="FunCoup" id="F0XKQ3">
    <property type="interactions" value="7"/>
</dbReference>
<dbReference type="Gene3D" id="1.20.5.4570">
    <property type="match status" value="1"/>
</dbReference>
<keyword evidence="3" id="KW-0285">Flavoprotein</keyword>
<comment type="catalytic activity">
    <reaction evidence="9 12">
        <text>(E)-cinnamate + H(+) = styrene + CO2</text>
        <dbReference type="Rhea" id="RHEA:46920"/>
        <dbReference type="ChEBI" id="CHEBI:15378"/>
        <dbReference type="ChEBI" id="CHEBI:15669"/>
        <dbReference type="ChEBI" id="CHEBI:16526"/>
        <dbReference type="ChEBI" id="CHEBI:27452"/>
        <dbReference type="EC" id="4.1.1.102"/>
    </reaction>
</comment>
<comment type="subunit">
    <text evidence="12">Homodimer. May form higher order oligomers.</text>
</comment>
<dbReference type="PANTHER" id="PTHR30108">
    <property type="entry name" value="3-OCTAPRENYL-4-HYDROXYBENZOATE CARBOXY-LYASE-RELATED"/>
    <property type="match status" value="1"/>
</dbReference>
<name>F0XKQ3_GROCL</name>
<dbReference type="Gene3D" id="3.40.1670.10">
    <property type="entry name" value="UbiD C-terminal domain-like"/>
    <property type="match status" value="1"/>
</dbReference>
<dbReference type="InterPro" id="IPR032903">
    <property type="entry name" value="FDC-like"/>
</dbReference>
<feature type="binding site" evidence="12">
    <location>
        <begin position="170"/>
        <end position="175"/>
    </location>
    <ligand>
        <name>prenylated FMN</name>
        <dbReference type="ChEBI" id="CHEBI:87746"/>
    </ligand>
</feature>
<evidence type="ECO:0000256" key="10">
    <source>
        <dbReference type="ARBA" id="ARBA00066982"/>
    </source>
</evidence>
<evidence type="ECO:0000259" key="14">
    <source>
        <dbReference type="Pfam" id="PF20695"/>
    </source>
</evidence>
<proteinExistence type="inferred from homology"/>